<evidence type="ECO:0000256" key="1">
    <source>
        <dbReference type="SAM" id="Phobius"/>
    </source>
</evidence>
<keyword evidence="4" id="KW-1185">Reference proteome</keyword>
<sequence>MTAAVVKLAVIAVIFISIVSYSIVEHRRWQDKWSPISDDEFMLRCSAGTNRDIALRVRRIVSEQLGVDYYRVYPEQSFVDDLGCD</sequence>
<dbReference type="RefSeq" id="WP_075081604.1">
    <property type="nucleotide sequence ID" value="NZ_LWSI01000001.1"/>
</dbReference>
<name>A0A5B9PGI8_9BACT</name>
<dbReference type="Gene3D" id="1.10.1200.10">
    <property type="entry name" value="ACP-like"/>
    <property type="match status" value="1"/>
</dbReference>
<dbReference type="STRING" id="980251.GCA_001642875_00149"/>
<dbReference type="KEGG" id="mff:MFFC18_18720"/>
<evidence type="ECO:0000313" key="4">
    <source>
        <dbReference type="Proteomes" id="UP000322214"/>
    </source>
</evidence>
<accession>A0A5B9PGI8</accession>
<keyword evidence="1" id="KW-0472">Membrane</keyword>
<gene>
    <name evidence="3" type="ORF">MFFC18_18720</name>
</gene>
<feature type="transmembrane region" description="Helical" evidence="1">
    <location>
        <begin position="6"/>
        <end position="24"/>
    </location>
</feature>
<dbReference type="Proteomes" id="UP000322214">
    <property type="component" value="Chromosome"/>
</dbReference>
<dbReference type="InterPro" id="IPR036736">
    <property type="entry name" value="ACP-like_sf"/>
</dbReference>
<evidence type="ECO:0000313" key="3">
    <source>
        <dbReference type="EMBL" id="QEG22011.1"/>
    </source>
</evidence>
<reference evidence="3 4" key="1">
    <citation type="submission" date="2019-08" db="EMBL/GenBank/DDBJ databases">
        <title>Deep-cultivation of Planctomycetes and their phenomic and genomic characterization uncovers novel biology.</title>
        <authorList>
            <person name="Wiegand S."/>
            <person name="Jogler M."/>
            <person name="Boedeker C."/>
            <person name="Pinto D."/>
            <person name="Vollmers J."/>
            <person name="Rivas-Marin E."/>
            <person name="Kohn T."/>
            <person name="Peeters S.H."/>
            <person name="Heuer A."/>
            <person name="Rast P."/>
            <person name="Oberbeckmann S."/>
            <person name="Bunk B."/>
            <person name="Jeske O."/>
            <person name="Meyerdierks A."/>
            <person name="Storesund J.E."/>
            <person name="Kallscheuer N."/>
            <person name="Luecker S."/>
            <person name="Lage O.M."/>
            <person name="Pohl T."/>
            <person name="Merkel B.J."/>
            <person name="Hornburger P."/>
            <person name="Mueller R.-W."/>
            <person name="Bruemmer F."/>
            <person name="Labrenz M."/>
            <person name="Spormann A.M."/>
            <person name="Op den Camp H."/>
            <person name="Overmann J."/>
            <person name="Amann R."/>
            <person name="Jetten M.S.M."/>
            <person name="Mascher T."/>
            <person name="Medema M.H."/>
            <person name="Devos D.P."/>
            <person name="Kaster A.-K."/>
            <person name="Ovreas L."/>
            <person name="Rohde M."/>
            <person name="Galperin M.Y."/>
            <person name="Jogler C."/>
        </authorList>
    </citation>
    <scope>NUCLEOTIDE SEQUENCE [LARGE SCALE GENOMIC DNA]</scope>
    <source>
        <strain evidence="3 4">FC18</strain>
    </source>
</reference>
<feature type="domain" description="Carrier" evidence="2">
    <location>
        <begin position="51"/>
        <end position="85"/>
    </location>
</feature>
<dbReference type="EMBL" id="CP042912">
    <property type="protein sequence ID" value="QEG22011.1"/>
    <property type="molecule type" value="Genomic_DNA"/>
</dbReference>
<protein>
    <submittedName>
        <fullName evidence="3">Acyl carrier protein</fullName>
    </submittedName>
</protein>
<dbReference type="InterPro" id="IPR009081">
    <property type="entry name" value="PP-bd_ACP"/>
</dbReference>
<proteinExistence type="predicted"/>
<evidence type="ECO:0000259" key="2">
    <source>
        <dbReference type="PROSITE" id="PS50075"/>
    </source>
</evidence>
<organism evidence="3 4">
    <name type="scientific">Mariniblastus fucicola</name>
    <dbReference type="NCBI Taxonomy" id="980251"/>
    <lineage>
        <taxon>Bacteria</taxon>
        <taxon>Pseudomonadati</taxon>
        <taxon>Planctomycetota</taxon>
        <taxon>Planctomycetia</taxon>
        <taxon>Pirellulales</taxon>
        <taxon>Pirellulaceae</taxon>
        <taxon>Mariniblastus</taxon>
    </lineage>
</organism>
<dbReference type="AlphaFoldDB" id="A0A5B9PGI8"/>
<keyword evidence="1" id="KW-1133">Transmembrane helix</keyword>
<keyword evidence="1" id="KW-0812">Transmembrane</keyword>
<dbReference type="PROSITE" id="PS50075">
    <property type="entry name" value="CARRIER"/>
    <property type="match status" value="1"/>
</dbReference>